<accession>A0AAE3DXR2</accession>
<dbReference type="SUPFAM" id="SSF55083">
    <property type="entry name" value="6-hydroxymethyl-7,8-dihydropterin pyrophosphokinase, HPPK"/>
    <property type="match status" value="1"/>
</dbReference>
<dbReference type="EC" id="2.7.6.3" evidence="13"/>
<dbReference type="NCBIfam" id="TIGR00525">
    <property type="entry name" value="folB"/>
    <property type="match status" value="1"/>
</dbReference>
<evidence type="ECO:0000256" key="11">
    <source>
        <dbReference type="ARBA" id="ARBA00022909"/>
    </source>
</evidence>
<dbReference type="InterPro" id="IPR006157">
    <property type="entry name" value="FolB_dom"/>
</dbReference>
<dbReference type="GO" id="GO:0016301">
    <property type="term" value="F:kinase activity"/>
    <property type="evidence" value="ECO:0007669"/>
    <property type="project" value="UniProtKB-KW"/>
</dbReference>
<dbReference type="Pfam" id="PF01288">
    <property type="entry name" value="HPPK"/>
    <property type="match status" value="1"/>
</dbReference>
<evidence type="ECO:0000256" key="4">
    <source>
        <dbReference type="ARBA" id="ARBA00005051"/>
    </source>
</evidence>
<comment type="pathway">
    <text evidence="4">Cofactor biosynthesis; tetrahydrofolate biosynthesis; 2-amino-4-hydroxy-6-hydroxymethyl-7,8-dihydropteridine diphosphate from 7,8-dihydroneopterin triphosphate: step 4/4.</text>
</comment>
<dbReference type="PANTHER" id="PTHR43071">
    <property type="entry name" value="2-AMINO-4-HYDROXY-6-HYDROXYMETHYLDIHYDROPTERIDINE PYROPHOSPHOKINASE"/>
    <property type="match status" value="1"/>
</dbReference>
<dbReference type="NCBIfam" id="TIGR01498">
    <property type="entry name" value="folK"/>
    <property type="match status" value="1"/>
</dbReference>
<dbReference type="GO" id="GO:0046656">
    <property type="term" value="P:folic acid biosynthetic process"/>
    <property type="evidence" value="ECO:0007669"/>
    <property type="project" value="UniProtKB-UniRule"/>
</dbReference>
<evidence type="ECO:0000256" key="1">
    <source>
        <dbReference type="ARBA" id="ARBA00000198"/>
    </source>
</evidence>
<reference evidence="15 16" key="1">
    <citation type="submission" date="2021-10" db="EMBL/GenBank/DDBJ databases">
        <title>Anaerobic single-cell dispensing facilitates the cultivation of human gut bacteria.</title>
        <authorList>
            <person name="Afrizal A."/>
        </authorList>
    </citation>
    <scope>NUCLEOTIDE SEQUENCE [LARGE SCALE GENOMIC DNA]</scope>
    <source>
        <strain evidence="15 16">CLA-AA-H232</strain>
    </source>
</reference>
<dbReference type="CDD" id="cd00534">
    <property type="entry name" value="DHNA_DHNTPE"/>
    <property type="match status" value="1"/>
</dbReference>
<comment type="caution">
    <text evidence="15">The sequence shown here is derived from an EMBL/GenBank/DDBJ whole genome shotgun (WGS) entry which is preliminary data.</text>
</comment>
<keyword evidence="12 13" id="KW-0456">Lyase</keyword>
<dbReference type="GO" id="GO:0003848">
    <property type="term" value="F:2-amino-4-hydroxy-6-hydroxymethyldihydropteridine diphosphokinase activity"/>
    <property type="evidence" value="ECO:0007669"/>
    <property type="project" value="UniProtKB-EC"/>
</dbReference>
<dbReference type="PROSITE" id="PS00794">
    <property type="entry name" value="HPPK"/>
    <property type="match status" value="1"/>
</dbReference>
<dbReference type="Proteomes" id="UP001198242">
    <property type="component" value="Unassembled WGS sequence"/>
</dbReference>
<evidence type="ECO:0000256" key="12">
    <source>
        <dbReference type="ARBA" id="ARBA00023239"/>
    </source>
</evidence>
<dbReference type="FunFam" id="3.30.1130.10:FF:000003">
    <property type="entry name" value="7,8-dihydroneopterin aldolase"/>
    <property type="match status" value="1"/>
</dbReference>
<evidence type="ECO:0000256" key="5">
    <source>
        <dbReference type="ARBA" id="ARBA00005708"/>
    </source>
</evidence>
<dbReference type="GO" id="GO:0046654">
    <property type="term" value="P:tetrahydrofolate biosynthetic process"/>
    <property type="evidence" value="ECO:0007669"/>
    <property type="project" value="UniProtKB-UniRule"/>
</dbReference>
<dbReference type="SUPFAM" id="SSF55620">
    <property type="entry name" value="Tetrahydrobiopterin biosynthesis enzymes-like"/>
    <property type="match status" value="1"/>
</dbReference>
<name>A0AAE3DXR2_9FIRM</name>
<keyword evidence="7 15" id="KW-0808">Transferase</keyword>
<evidence type="ECO:0000313" key="15">
    <source>
        <dbReference type="EMBL" id="MCC2209816.1"/>
    </source>
</evidence>
<dbReference type="EC" id="4.1.2.25" evidence="13"/>
<keyword evidence="16" id="KW-1185">Reference proteome</keyword>
<comment type="similarity">
    <text evidence="5 13">Belongs to the DHNA family.</text>
</comment>
<evidence type="ECO:0000256" key="9">
    <source>
        <dbReference type="ARBA" id="ARBA00022777"/>
    </source>
</evidence>
<proteinExistence type="inferred from homology"/>
<evidence type="ECO:0000256" key="7">
    <source>
        <dbReference type="ARBA" id="ARBA00022679"/>
    </source>
</evidence>
<dbReference type="RefSeq" id="WP_308455919.1">
    <property type="nucleotide sequence ID" value="NZ_JAJEQM010000003.1"/>
</dbReference>
<evidence type="ECO:0000256" key="8">
    <source>
        <dbReference type="ARBA" id="ARBA00022741"/>
    </source>
</evidence>
<protein>
    <recommendedName>
        <fullName evidence="13">Bifunctional folate synthesis protein</fullName>
    </recommendedName>
    <domain>
        <recommendedName>
            <fullName evidence="13">Dihydroneopterin aldolase</fullName>
            <shortName evidence="13">DHNA</shortName>
            <ecNumber evidence="13">4.1.2.25</ecNumber>
        </recommendedName>
        <alternativeName>
            <fullName evidence="13">7,8-dihydroneopterin aldolase</fullName>
        </alternativeName>
    </domain>
    <domain>
        <recommendedName>
            <fullName evidence="13">2-amino-4-hydroxy-6-hydroxymethyldihydropteridine pyrophosphokinase</fullName>
            <ecNumber evidence="13">2.7.6.3</ecNumber>
        </recommendedName>
        <alternativeName>
            <fullName evidence="13">6-hydroxymethyl-7,8-dihydropterin pyrophosphokinase</fullName>
            <shortName evidence="13">PPPK</shortName>
        </alternativeName>
        <alternativeName>
            <fullName evidence="13">7,8-dihydro-6-hydroxymethylpterin pyrophosphokinase</fullName>
            <shortName evidence="13">HPPK</shortName>
        </alternativeName>
    </domain>
</protein>
<evidence type="ECO:0000256" key="10">
    <source>
        <dbReference type="ARBA" id="ARBA00022840"/>
    </source>
</evidence>
<evidence type="ECO:0000256" key="13">
    <source>
        <dbReference type="RuleBase" id="RU362079"/>
    </source>
</evidence>
<sequence length="271" mass="30989">MDKISIRGLEVFANHGVFKEENVLGQKFIVNAELVCDTRIAGKEDNLEKSVNYAEVCNLITKVMRNNTFKLIEAAAENIAEKILLEYDLIREVTITLKKPWAPIMMSVDTVEVSITRKWHRAYIALGSNMGDSKGHLDGAVKELDADKCCRVKKVSEFIVTEPVGGVEQDDFLNGCLELETLYTPYELLDFLHKIEQAHNRERIVHWGPRTLDLDIILYDDVVMYEDDLIIPHIEMENREFVLKPLCEIAPYIKNPVNGKSIKQLLSEIQK</sequence>
<comment type="pathway">
    <text evidence="3 13">Cofactor biosynthesis; tetrahydrofolate biosynthesis; 2-amino-4-hydroxy-6-hydroxymethyl-7,8-dihydropteridine diphosphate from 7,8-dihydroneopterin triphosphate: step 3/4.</text>
</comment>
<dbReference type="AlphaFoldDB" id="A0AAE3DXR2"/>
<evidence type="ECO:0000256" key="3">
    <source>
        <dbReference type="ARBA" id="ARBA00005013"/>
    </source>
</evidence>
<dbReference type="Gene3D" id="3.30.1130.10">
    <property type="match status" value="1"/>
</dbReference>
<dbReference type="Gene3D" id="3.30.70.560">
    <property type="entry name" value="7,8-Dihydro-6-hydroxymethylpterin-pyrophosphokinase HPPK"/>
    <property type="match status" value="1"/>
</dbReference>
<dbReference type="SMART" id="SM00905">
    <property type="entry name" value="FolB"/>
    <property type="match status" value="1"/>
</dbReference>
<comment type="function">
    <text evidence="13">Catalyzes the conversion of 7,8-dihydroneopterin to 6-hydroxymethyl-7,8-dihydropterin.</text>
</comment>
<dbReference type="InterPro" id="IPR000550">
    <property type="entry name" value="Hppk"/>
</dbReference>
<feature type="domain" description="7,8-dihydro-6-hydroxymethylpterin-pyrophosphokinase" evidence="14">
    <location>
        <begin position="206"/>
        <end position="217"/>
    </location>
</feature>
<dbReference type="Pfam" id="PF02152">
    <property type="entry name" value="FolB"/>
    <property type="match status" value="1"/>
</dbReference>
<keyword evidence="9" id="KW-0418">Kinase</keyword>
<dbReference type="EMBL" id="JAJEQM010000003">
    <property type="protein sequence ID" value="MCC2209816.1"/>
    <property type="molecule type" value="Genomic_DNA"/>
</dbReference>
<evidence type="ECO:0000313" key="16">
    <source>
        <dbReference type="Proteomes" id="UP001198242"/>
    </source>
</evidence>
<dbReference type="InterPro" id="IPR043133">
    <property type="entry name" value="GTP-CH-I_C/QueF"/>
</dbReference>
<evidence type="ECO:0000256" key="2">
    <source>
        <dbReference type="ARBA" id="ARBA00001353"/>
    </source>
</evidence>
<comment type="catalytic activity">
    <reaction evidence="1">
        <text>6-hydroxymethyl-7,8-dihydropterin + ATP = (7,8-dihydropterin-6-yl)methyl diphosphate + AMP + H(+)</text>
        <dbReference type="Rhea" id="RHEA:11412"/>
        <dbReference type="ChEBI" id="CHEBI:15378"/>
        <dbReference type="ChEBI" id="CHEBI:30616"/>
        <dbReference type="ChEBI" id="CHEBI:44841"/>
        <dbReference type="ChEBI" id="CHEBI:72950"/>
        <dbReference type="ChEBI" id="CHEBI:456215"/>
        <dbReference type="EC" id="2.7.6.3"/>
    </reaction>
</comment>
<dbReference type="InterPro" id="IPR006156">
    <property type="entry name" value="Dihydroneopterin_aldolase"/>
</dbReference>
<organism evidence="15 16">
    <name type="scientific">Hominilimicola fabiformis</name>
    <dbReference type="NCBI Taxonomy" id="2885356"/>
    <lineage>
        <taxon>Bacteria</taxon>
        <taxon>Bacillati</taxon>
        <taxon>Bacillota</taxon>
        <taxon>Clostridia</taxon>
        <taxon>Eubacteriales</taxon>
        <taxon>Oscillospiraceae</taxon>
        <taxon>Hominilimicola</taxon>
    </lineage>
</organism>
<comment type="similarity">
    <text evidence="6">In the N-terminal section; belongs to the DHNA family.</text>
</comment>
<dbReference type="PANTHER" id="PTHR43071:SF1">
    <property type="entry name" value="2-AMINO-4-HYDROXY-6-HYDROXYMETHYLDIHYDROPTERIDINE PYROPHOSPHOKINASE"/>
    <property type="match status" value="1"/>
</dbReference>
<dbReference type="CDD" id="cd00483">
    <property type="entry name" value="HPPK"/>
    <property type="match status" value="1"/>
</dbReference>
<comment type="catalytic activity">
    <reaction evidence="2 13">
        <text>7,8-dihydroneopterin = 6-hydroxymethyl-7,8-dihydropterin + glycolaldehyde</text>
        <dbReference type="Rhea" id="RHEA:10540"/>
        <dbReference type="ChEBI" id="CHEBI:17001"/>
        <dbReference type="ChEBI" id="CHEBI:17071"/>
        <dbReference type="ChEBI" id="CHEBI:44841"/>
        <dbReference type="EC" id="4.1.2.25"/>
    </reaction>
</comment>
<keyword evidence="11 13" id="KW-0289">Folate biosynthesis</keyword>
<keyword evidence="10" id="KW-0067">ATP-binding</keyword>
<evidence type="ECO:0000256" key="6">
    <source>
        <dbReference type="ARBA" id="ARBA00009640"/>
    </source>
</evidence>
<dbReference type="GO" id="GO:0005524">
    <property type="term" value="F:ATP binding"/>
    <property type="evidence" value="ECO:0007669"/>
    <property type="project" value="UniProtKB-KW"/>
</dbReference>
<dbReference type="InterPro" id="IPR035907">
    <property type="entry name" value="Hppk_sf"/>
</dbReference>
<dbReference type="NCBIfam" id="TIGR00526">
    <property type="entry name" value="folB_dom"/>
    <property type="match status" value="1"/>
</dbReference>
<gene>
    <name evidence="15" type="primary">folK</name>
    <name evidence="15" type="ORF">LKE05_03265</name>
</gene>
<keyword evidence="8" id="KW-0547">Nucleotide-binding</keyword>
<dbReference type="GO" id="GO:0004150">
    <property type="term" value="F:dihydroneopterin aldolase activity"/>
    <property type="evidence" value="ECO:0007669"/>
    <property type="project" value="UniProtKB-UniRule"/>
</dbReference>
<evidence type="ECO:0000259" key="14">
    <source>
        <dbReference type="PROSITE" id="PS00794"/>
    </source>
</evidence>